<dbReference type="NCBIfam" id="TIGR00418">
    <property type="entry name" value="thrS"/>
    <property type="match status" value="1"/>
</dbReference>
<sequence length="639" mass="71374">MEIVLPDGSRKALAEGATVADAAAAIGAGLAKAALGGIVNDRPVDLRAPLADGDAVAVVTAKSPEALELLRHSTAHVMAAALTDLYGDVEFGVGPAIENGFYYDVKLPDGKALSPDDFAAIEARMAEIIAADEPFIRSVVTRDEALAAFADQPLKVELIEELPEGEPITTYAIGSFTDLCRGPHLPSTGRIPAFKLTKLAGAYWRGDSDREMLTRVYGTAFFSKKDLEEHLHNLEEAEKRDHRKLGRELGIYMMDPMAGVGLPMYLPKGARIIRTLQEWLRRDLYERGYEEVITPHIYNADVWKTSGHYGFYHDNMYFFEINEGTEEDPRPSEYGVKPMNCPGHVMLYKNELHSYRDLPLRYFEFGTVYRHEMSGVVHGLLRARGFTQDDAHVFCTKDQVVEEVVAILDLVDHIMGTFGFAYEAEISTRPEKSIGTDEMWDHATKSLMEACERHHLAYEINEGDGAFYGPKIDIKVKDAIGRTWQCSTVQIDFNMPMRFGLTYRTEDNTEETPWMLHRAIFGSIERFLGILIEHYAGALPLWLAPVQVVVIPIADRHKEAAAEFAGQVKGAGGRVEVYDQNEPMRVKIAKAQAQKIPYMIVMGDAEIEEGVVSVRERAEGDLGKWDRERFLSVIREAAL</sequence>
<dbReference type="InterPro" id="IPR002314">
    <property type="entry name" value="aa-tRNA-synt_IIb"/>
</dbReference>
<dbReference type="InterPro" id="IPR018163">
    <property type="entry name" value="Thr/Ala-tRNA-synth_IIc_edit"/>
</dbReference>
<dbReference type="Gene3D" id="3.10.20.30">
    <property type="match status" value="1"/>
</dbReference>
<proteinExistence type="inferred from homology"/>
<protein>
    <recommendedName>
        <fullName evidence="13">Threonine--tRNA ligase</fullName>
        <ecNumber evidence="13">6.1.1.3</ecNumber>
    </recommendedName>
    <alternativeName>
        <fullName evidence="13">Threonyl-tRNA synthetase</fullName>
        <shortName evidence="13">ThrRS</shortName>
    </alternativeName>
</protein>
<gene>
    <name evidence="13 16" type="primary">thrS</name>
    <name evidence="16" type="ORF">LPT13_06750</name>
</gene>
<dbReference type="Pfam" id="PF03129">
    <property type="entry name" value="HGTP_anticodon"/>
    <property type="match status" value="1"/>
</dbReference>
<keyword evidence="9 13" id="KW-0694">RNA-binding</keyword>
<dbReference type="InterPro" id="IPR036621">
    <property type="entry name" value="Anticodon-bd_dom_sf"/>
</dbReference>
<dbReference type="Gene3D" id="3.30.980.10">
    <property type="entry name" value="Threonyl-trna Synthetase, Chain A, domain 2"/>
    <property type="match status" value="1"/>
</dbReference>
<dbReference type="Gene3D" id="3.30.930.10">
    <property type="entry name" value="Bira Bifunctional Protein, Domain 2"/>
    <property type="match status" value="1"/>
</dbReference>
<dbReference type="InterPro" id="IPR006195">
    <property type="entry name" value="aa-tRNA-synth_II"/>
</dbReference>
<dbReference type="InterPro" id="IPR033728">
    <property type="entry name" value="ThrRS_core"/>
</dbReference>
<keyword evidence="4 13" id="KW-0436">Ligase</keyword>
<dbReference type="Proteomes" id="UP001430755">
    <property type="component" value="Unassembled WGS sequence"/>
</dbReference>
<evidence type="ECO:0000313" key="16">
    <source>
        <dbReference type="EMBL" id="MCI2242048.1"/>
    </source>
</evidence>
<keyword evidence="7 13" id="KW-0862">Zinc</keyword>
<comment type="cofactor">
    <cofactor evidence="13">
        <name>Zn(2+)</name>
        <dbReference type="ChEBI" id="CHEBI:29105"/>
    </cofactor>
    <text evidence="13">Binds 1 zinc ion per subunit.</text>
</comment>
<accession>A0ABS9WGR6</accession>
<dbReference type="InterPro" id="IPR004154">
    <property type="entry name" value="Anticodon-bd"/>
</dbReference>
<dbReference type="InterPro" id="IPR012947">
    <property type="entry name" value="tRNA_SAD"/>
</dbReference>
<evidence type="ECO:0000256" key="5">
    <source>
        <dbReference type="ARBA" id="ARBA00022723"/>
    </source>
</evidence>
<evidence type="ECO:0000256" key="12">
    <source>
        <dbReference type="ARBA" id="ARBA00049515"/>
    </source>
</evidence>
<dbReference type="PANTHER" id="PTHR11451">
    <property type="entry name" value="THREONINE-TRNA LIGASE"/>
    <property type="match status" value="1"/>
</dbReference>
<evidence type="ECO:0000256" key="6">
    <source>
        <dbReference type="ARBA" id="ARBA00022741"/>
    </source>
</evidence>
<dbReference type="Pfam" id="PF00587">
    <property type="entry name" value="tRNA-synt_2b"/>
    <property type="match status" value="1"/>
</dbReference>
<dbReference type="SUPFAM" id="SSF55186">
    <property type="entry name" value="ThrRS/AlaRS common domain"/>
    <property type="match status" value="1"/>
</dbReference>
<evidence type="ECO:0000256" key="9">
    <source>
        <dbReference type="ARBA" id="ARBA00022884"/>
    </source>
</evidence>
<evidence type="ECO:0000256" key="10">
    <source>
        <dbReference type="ARBA" id="ARBA00022917"/>
    </source>
</evidence>
<comment type="caution">
    <text evidence="16">The sequence shown here is derived from an EMBL/GenBank/DDBJ whole genome shotgun (WGS) entry which is preliminary data.</text>
</comment>
<dbReference type="InterPro" id="IPR012675">
    <property type="entry name" value="Beta-grasp_dom_sf"/>
</dbReference>
<dbReference type="CDD" id="cd00860">
    <property type="entry name" value="ThrRS_anticodon"/>
    <property type="match status" value="1"/>
</dbReference>
<evidence type="ECO:0000256" key="8">
    <source>
        <dbReference type="ARBA" id="ARBA00022840"/>
    </source>
</evidence>
<reference evidence="16" key="1">
    <citation type="submission" date="2021-11" db="EMBL/GenBank/DDBJ databases">
        <title>A Novel Adlercreutzia Species, isolated from a Allomyrina dichotoma larva feces.</title>
        <authorList>
            <person name="Suh M.K."/>
        </authorList>
    </citation>
    <scope>NUCLEOTIDE SEQUENCE</scope>
    <source>
        <strain evidence="16">JBNU-10</strain>
    </source>
</reference>
<comment type="subunit">
    <text evidence="13">Homodimer.</text>
</comment>
<comment type="similarity">
    <text evidence="1 13">Belongs to the class-II aminoacyl-tRNA synthetase family.</text>
</comment>
<dbReference type="Pfam" id="PF02824">
    <property type="entry name" value="TGS"/>
    <property type="match status" value="1"/>
</dbReference>
<evidence type="ECO:0000256" key="2">
    <source>
        <dbReference type="ARBA" id="ARBA00022490"/>
    </source>
</evidence>
<dbReference type="EC" id="6.1.1.3" evidence="13"/>
<dbReference type="PANTHER" id="PTHR11451:SF44">
    <property type="entry name" value="THREONINE--TRNA LIGASE, CHLOROPLASTIC_MITOCHONDRIAL 2"/>
    <property type="match status" value="1"/>
</dbReference>
<dbReference type="SUPFAM" id="SSF55681">
    <property type="entry name" value="Class II aaRS and biotin synthetases"/>
    <property type="match status" value="1"/>
</dbReference>
<dbReference type="PRINTS" id="PR01047">
    <property type="entry name" value="TRNASYNTHTHR"/>
</dbReference>
<keyword evidence="8 13" id="KW-0067">ATP-binding</keyword>
<dbReference type="InterPro" id="IPR004095">
    <property type="entry name" value="TGS"/>
</dbReference>
<dbReference type="InterPro" id="IPR047246">
    <property type="entry name" value="ThrRS_anticodon"/>
</dbReference>
<evidence type="ECO:0000259" key="14">
    <source>
        <dbReference type="PROSITE" id="PS50862"/>
    </source>
</evidence>
<feature type="binding site" evidence="13">
    <location>
        <position position="392"/>
    </location>
    <ligand>
        <name>Zn(2+)</name>
        <dbReference type="ChEBI" id="CHEBI:29105"/>
        <note>catalytic</note>
    </ligand>
</feature>
<evidence type="ECO:0000256" key="7">
    <source>
        <dbReference type="ARBA" id="ARBA00022833"/>
    </source>
</evidence>
<keyword evidence="11 13" id="KW-0030">Aminoacyl-tRNA synthetase</keyword>
<organism evidence="16 17">
    <name type="scientific">Adlercreutzia faecimuris</name>
    <dbReference type="NCBI Taxonomy" id="2897341"/>
    <lineage>
        <taxon>Bacteria</taxon>
        <taxon>Bacillati</taxon>
        <taxon>Actinomycetota</taxon>
        <taxon>Coriobacteriia</taxon>
        <taxon>Eggerthellales</taxon>
        <taxon>Eggerthellaceae</taxon>
        <taxon>Adlercreutzia</taxon>
    </lineage>
</organism>
<evidence type="ECO:0000313" key="17">
    <source>
        <dbReference type="Proteomes" id="UP001430755"/>
    </source>
</evidence>
<dbReference type="GO" id="GO:0004829">
    <property type="term" value="F:threonine-tRNA ligase activity"/>
    <property type="evidence" value="ECO:0007669"/>
    <property type="project" value="UniProtKB-EC"/>
</dbReference>
<keyword evidence="3 13" id="KW-0820">tRNA-binding</keyword>
<feature type="binding site" evidence="13">
    <location>
        <position position="517"/>
    </location>
    <ligand>
        <name>Zn(2+)</name>
        <dbReference type="ChEBI" id="CHEBI:29105"/>
        <note>catalytic</note>
    </ligand>
</feature>
<keyword evidence="5 13" id="KW-0479">Metal-binding</keyword>
<comment type="caution">
    <text evidence="13">Lacks conserved residue(s) required for the propagation of feature annotation.</text>
</comment>
<keyword evidence="10 13" id="KW-0648">Protein biosynthesis</keyword>
<comment type="catalytic activity">
    <reaction evidence="12 13">
        <text>tRNA(Thr) + L-threonine + ATP = L-threonyl-tRNA(Thr) + AMP + diphosphate + H(+)</text>
        <dbReference type="Rhea" id="RHEA:24624"/>
        <dbReference type="Rhea" id="RHEA-COMP:9670"/>
        <dbReference type="Rhea" id="RHEA-COMP:9704"/>
        <dbReference type="ChEBI" id="CHEBI:15378"/>
        <dbReference type="ChEBI" id="CHEBI:30616"/>
        <dbReference type="ChEBI" id="CHEBI:33019"/>
        <dbReference type="ChEBI" id="CHEBI:57926"/>
        <dbReference type="ChEBI" id="CHEBI:78442"/>
        <dbReference type="ChEBI" id="CHEBI:78534"/>
        <dbReference type="ChEBI" id="CHEBI:456215"/>
        <dbReference type="EC" id="6.1.1.3"/>
    </reaction>
</comment>
<evidence type="ECO:0000259" key="15">
    <source>
        <dbReference type="PROSITE" id="PS51880"/>
    </source>
</evidence>
<evidence type="ECO:0000256" key="1">
    <source>
        <dbReference type="ARBA" id="ARBA00008226"/>
    </source>
</evidence>
<evidence type="ECO:0000256" key="11">
    <source>
        <dbReference type="ARBA" id="ARBA00023146"/>
    </source>
</evidence>
<feature type="domain" description="Aminoacyl-transfer RNA synthetases class-II family profile" evidence="14">
    <location>
        <begin position="241"/>
        <end position="540"/>
    </location>
</feature>
<name>A0ABS9WGR6_9ACTN</name>
<keyword evidence="17" id="KW-1185">Reference proteome</keyword>
<feature type="binding site" evidence="13">
    <location>
        <position position="341"/>
    </location>
    <ligand>
        <name>Zn(2+)</name>
        <dbReference type="ChEBI" id="CHEBI:29105"/>
        <note>catalytic</note>
    </ligand>
</feature>
<dbReference type="SUPFAM" id="SSF52954">
    <property type="entry name" value="Class II aaRS ABD-related"/>
    <property type="match status" value="1"/>
</dbReference>
<dbReference type="PROSITE" id="PS51880">
    <property type="entry name" value="TGS"/>
    <property type="match status" value="1"/>
</dbReference>
<dbReference type="Pfam" id="PF07973">
    <property type="entry name" value="tRNA_SAD"/>
    <property type="match status" value="1"/>
</dbReference>
<dbReference type="PROSITE" id="PS50862">
    <property type="entry name" value="AA_TRNA_LIGASE_II"/>
    <property type="match status" value="1"/>
</dbReference>
<dbReference type="RefSeq" id="WP_242164889.1">
    <property type="nucleotide sequence ID" value="NZ_JAJMLW010000002.1"/>
</dbReference>
<dbReference type="SUPFAM" id="SSF81271">
    <property type="entry name" value="TGS-like"/>
    <property type="match status" value="1"/>
</dbReference>
<keyword evidence="6 13" id="KW-0547">Nucleotide-binding</keyword>
<dbReference type="SMART" id="SM00863">
    <property type="entry name" value="tRNA_SAD"/>
    <property type="match status" value="1"/>
</dbReference>
<dbReference type="InterPro" id="IPR045864">
    <property type="entry name" value="aa-tRNA-synth_II/BPL/LPL"/>
</dbReference>
<dbReference type="InterPro" id="IPR012676">
    <property type="entry name" value="TGS-like"/>
</dbReference>
<evidence type="ECO:0000256" key="13">
    <source>
        <dbReference type="HAMAP-Rule" id="MF_00184"/>
    </source>
</evidence>
<dbReference type="EMBL" id="JAJMLW010000002">
    <property type="protein sequence ID" value="MCI2242048.1"/>
    <property type="molecule type" value="Genomic_DNA"/>
</dbReference>
<dbReference type="HAMAP" id="MF_00184">
    <property type="entry name" value="Thr_tRNA_synth"/>
    <property type="match status" value="1"/>
</dbReference>
<keyword evidence="2 13" id="KW-0963">Cytoplasm</keyword>
<dbReference type="CDD" id="cd00771">
    <property type="entry name" value="ThrRS_core"/>
    <property type="match status" value="1"/>
</dbReference>
<dbReference type="InterPro" id="IPR002320">
    <property type="entry name" value="Thr-tRNA-ligase_IIa"/>
</dbReference>
<evidence type="ECO:0000256" key="4">
    <source>
        <dbReference type="ARBA" id="ARBA00022598"/>
    </source>
</evidence>
<evidence type="ECO:0000256" key="3">
    <source>
        <dbReference type="ARBA" id="ARBA00022555"/>
    </source>
</evidence>
<dbReference type="Gene3D" id="3.40.50.800">
    <property type="entry name" value="Anticodon-binding domain"/>
    <property type="match status" value="1"/>
</dbReference>
<comment type="subcellular location">
    <subcellularLocation>
        <location evidence="13">Cytoplasm</location>
    </subcellularLocation>
</comment>
<feature type="domain" description="TGS" evidence="15">
    <location>
        <begin position="1"/>
        <end position="60"/>
    </location>
</feature>